<feature type="transmembrane region" description="Helical" evidence="1">
    <location>
        <begin position="33"/>
        <end position="51"/>
    </location>
</feature>
<geneLocation type="plasmid" evidence="2">
    <name>pYE854</name>
</geneLocation>
<name>B0RKJ9_YEREN</name>
<dbReference type="AlphaFoldDB" id="B0RKJ9"/>
<protein>
    <submittedName>
        <fullName evidence="2">Uncharacterized protein</fullName>
    </submittedName>
</protein>
<reference evidence="2" key="1">
    <citation type="journal article" date="2008" name="J. Bacteriol.">
        <title>Genetic and functional properties of the self-transmissible Yersinia enterocolitica plasmid pYE854, which mobilizes the virulence plasmid pYV.</title>
        <authorList>
            <person name="Hammerl J.A."/>
            <person name="Klein I."/>
            <person name="Lanka E."/>
            <person name="Appel B."/>
            <person name="Hertwig S."/>
        </authorList>
    </citation>
    <scope>NUCLEOTIDE SEQUENCE [LARGE SCALE GENOMIC DNA]</scope>
    <source>
        <strain evidence="2">29854</strain>
        <plasmid evidence="2">pYE854</plasmid>
    </source>
</reference>
<proteinExistence type="predicted"/>
<accession>B0RKJ9</accession>
<keyword evidence="2" id="KW-0614">Plasmid</keyword>
<keyword evidence="1" id="KW-0472">Membrane</keyword>
<organism evidence="2">
    <name type="scientific">Yersinia enterocolitica</name>
    <dbReference type="NCBI Taxonomy" id="630"/>
    <lineage>
        <taxon>Bacteria</taxon>
        <taxon>Pseudomonadati</taxon>
        <taxon>Pseudomonadota</taxon>
        <taxon>Gammaproteobacteria</taxon>
        <taxon>Enterobacterales</taxon>
        <taxon>Yersiniaceae</taxon>
        <taxon>Yersinia</taxon>
    </lineage>
</organism>
<keyword evidence="1" id="KW-1133">Transmembrane helix</keyword>
<keyword evidence="1" id="KW-0812">Transmembrane</keyword>
<dbReference type="EMBL" id="AM905950">
    <property type="protein sequence ID" value="CAP20106.1"/>
    <property type="molecule type" value="Genomic_DNA"/>
</dbReference>
<sequence length="76" mass="8180">MQSGFNDALIDASLNPISNKLNRLLSSSDFERITLLAAIIWLCAFFCLANFSSNFSIALGSSLDIPAEPTAAARRS</sequence>
<evidence type="ECO:0000313" key="2">
    <source>
        <dbReference type="EMBL" id="CAP20106.1"/>
    </source>
</evidence>
<evidence type="ECO:0000256" key="1">
    <source>
        <dbReference type="SAM" id="Phobius"/>
    </source>
</evidence>